<evidence type="ECO:0000256" key="2">
    <source>
        <dbReference type="ARBA" id="ARBA00022946"/>
    </source>
</evidence>
<evidence type="ECO:0000313" key="5">
    <source>
        <dbReference type="Proteomes" id="UP001597368"/>
    </source>
</evidence>
<dbReference type="InterPro" id="IPR014756">
    <property type="entry name" value="Ig_E-set"/>
</dbReference>
<dbReference type="InterPro" id="IPR048650">
    <property type="entry name" value="ISOA1-3-like_C"/>
</dbReference>
<dbReference type="SUPFAM" id="SSF51011">
    <property type="entry name" value="Glycosyl hydrolase domain"/>
    <property type="match status" value="1"/>
</dbReference>
<evidence type="ECO:0000256" key="1">
    <source>
        <dbReference type="ARBA" id="ARBA00008061"/>
    </source>
</evidence>
<dbReference type="EMBL" id="JBHUFV010000033">
    <property type="protein sequence ID" value="MFD1934332.1"/>
    <property type="molecule type" value="Genomic_DNA"/>
</dbReference>
<name>A0ABW4T0A0_9ACTN</name>
<keyword evidence="2" id="KW-0809">Transit peptide</keyword>
<dbReference type="SUPFAM" id="SSF81296">
    <property type="entry name" value="E set domains"/>
    <property type="match status" value="1"/>
</dbReference>
<accession>A0ABW4T0A0</accession>
<feature type="domain" description="Glycosyl hydrolase family 13 catalytic" evidence="3">
    <location>
        <begin position="157"/>
        <end position="560"/>
    </location>
</feature>
<dbReference type="InterPro" id="IPR006047">
    <property type="entry name" value="GH13_cat_dom"/>
</dbReference>
<protein>
    <submittedName>
        <fullName evidence="4">Glycogen debranching protein</fullName>
    </submittedName>
</protein>
<reference evidence="5" key="1">
    <citation type="journal article" date="2019" name="Int. J. Syst. Evol. Microbiol.">
        <title>The Global Catalogue of Microorganisms (GCM) 10K type strain sequencing project: providing services to taxonomists for standard genome sequencing and annotation.</title>
        <authorList>
            <consortium name="The Broad Institute Genomics Platform"/>
            <consortium name="The Broad Institute Genome Sequencing Center for Infectious Disease"/>
            <person name="Wu L."/>
            <person name="Ma J."/>
        </authorList>
    </citation>
    <scope>NUCLEOTIDE SEQUENCE [LARGE SCALE GENOMIC DNA]</scope>
    <source>
        <strain evidence="5">ICMP 6774ER</strain>
    </source>
</reference>
<dbReference type="Pfam" id="PF21156">
    <property type="entry name" value="ISOA1-3_C"/>
    <property type="match status" value="1"/>
</dbReference>
<dbReference type="RefSeq" id="WP_379574384.1">
    <property type="nucleotide sequence ID" value="NZ_JBHUFV010000033.1"/>
</dbReference>
<dbReference type="Pfam" id="PF02922">
    <property type="entry name" value="CBM_48"/>
    <property type="match status" value="1"/>
</dbReference>
<dbReference type="InterPro" id="IPR013780">
    <property type="entry name" value="Glyco_hydro_b"/>
</dbReference>
<dbReference type="Gene3D" id="3.20.20.80">
    <property type="entry name" value="Glycosidases"/>
    <property type="match status" value="1"/>
</dbReference>
<dbReference type="Gene3D" id="2.60.40.1180">
    <property type="entry name" value="Golgi alpha-mannosidase II"/>
    <property type="match status" value="1"/>
</dbReference>
<evidence type="ECO:0000313" key="4">
    <source>
        <dbReference type="EMBL" id="MFD1934332.1"/>
    </source>
</evidence>
<keyword evidence="5" id="KW-1185">Reference proteome</keyword>
<dbReference type="CDD" id="cd11326">
    <property type="entry name" value="AmyAc_Glg_debranch"/>
    <property type="match status" value="1"/>
</dbReference>
<comment type="caution">
    <text evidence="4">The sequence shown here is derived from an EMBL/GenBank/DDBJ whole genome shotgun (WGS) entry which is preliminary data.</text>
</comment>
<gene>
    <name evidence="4" type="ORF">ACFSKW_22950</name>
</gene>
<evidence type="ECO:0000259" key="3">
    <source>
        <dbReference type="SMART" id="SM00642"/>
    </source>
</evidence>
<dbReference type="CDD" id="cd11234">
    <property type="entry name" value="E_set_GDE_N"/>
    <property type="match status" value="1"/>
</dbReference>
<dbReference type="SUPFAM" id="SSF51445">
    <property type="entry name" value="(Trans)glycosidases"/>
    <property type="match status" value="1"/>
</dbReference>
<dbReference type="Gene3D" id="2.60.40.10">
    <property type="entry name" value="Immunoglobulins"/>
    <property type="match status" value="1"/>
</dbReference>
<dbReference type="Pfam" id="PF00128">
    <property type="entry name" value="Alpha-amylase"/>
    <property type="match status" value="1"/>
</dbReference>
<comment type="similarity">
    <text evidence="1">Belongs to the glycosyl hydrolase 13 family.</text>
</comment>
<dbReference type="SMART" id="SM00642">
    <property type="entry name" value="Aamy"/>
    <property type="match status" value="1"/>
</dbReference>
<dbReference type="Proteomes" id="UP001597368">
    <property type="component" value="Unassembled WGS sequence"/>
</dbReference>
<dbReference type="InterPro" id="IPR004193">
    <property type="entry name" value="Glyco_hydro_13_N"/>
</dbReference>
<dbReference type="InterPro" id="IPR013783">
    <property type="entry name" value="Ig-like_fold"/>
</dbReference>
<dbReference type="InterPro" id="IPR017853">
    <property type="entry name" value="GH"/>
</dbReference>
<sequence length="676" mass="75465">MRALEPIDAYPTHRIAGFPVRAGRSLPFGATRVPGGVNFSVYSNHATSMSLVLYKAGAPEPMAELPFPEAFRIGGVHSMTVFDLDPEDIEYGYRADGPHEPHRGHRFDTSQVLADPYARMSTGIGPYRHRSRVALDDFDWEGDRSPRLPHEDLVIYELHVRGFTMDPSSGVAAPGTYAGLVEKIPYLRRLGVNCVELMPVFEFDETDNIFTGVNYWGYNPLGFFAPKASYAATGRHHMQVDEFKHMVKELHKAGIEVLLDVVFNHTGEGDERGPSITLKGLDNATYYMLTPDGHYYNFSGTGNTLNCNHPVVRGFVLDCLRYWAAEFHIDGFRFDLAAILGRGADGELLHNPPLLESLAYDPVLRDCKLIAEAWDAAGLYQVGSFPDYFRWSEWNGRYRDTLRRFLKGDLGVTGELATRLVGSPDMYSRRGTSATVNFVTSHDGFTLRDLVSYDHKHNEANGEHNRDGDNNDLSWNCGAEGESDDPVVLSTRARQTRNALLLLLASRGIPMLLAGDEAGRTQRGNNNAYCHDSPLTWFDWRLVEDNADLFAFVRRAIAFRRAHPVLRSGSPEQVTWHGVRAWAPDWSTHCRLMAAMFDGGADDCVYVAANSYWEGHTLDLPAPPRGMAWHLFADTAAASPWDAHEPGAEPPLADQSQVEIGPRSVLVLVTHEREEQ</sequence>
<proteinExistence type="inferred from homology"/>
<dbReference type="PANTHER" id="PTHR43002">
    <property type="entry name" value="GLYCOGEN DEBRANCHING ENZYME"/>
    <property type="match status" value="1"/>
</dbReference>
<organism evidence="4 5">
    <name type="scientific">Nonomuraea mangrovi</name>
    <dbReference type="NCBI Taxonomy" id="2316207"/>
    <lineage>
        <taxon>Bacteria</taxon>
        <taxon>Bacillati</taxon>
        <taxon>Actinomycetota</taxon>
        <taxon>Actinomycetes</taxon>
        <taxon>Streptosporangiales</taxon>
        <taxon>Streptosporangiaceae</taxon>
        <taxon>Nonomuraea</taxon>
    </lineage>
</organism>